<protein>
    <submittedName>
        <fullName evidence="2">M20/M25/M40 family metallo-hydrolase</fullName>
    </submittedName>
</protein>
<dbReference type="PANTHER" id="PTHR12147:SF26">
    <property type="entry name" value="PEPTIDASE M28 DOMAIN-CONTAINING PROTEIN"/>
    <property type="match status" value="1"/>
</dbReference>
<sequence>MHDPWPWAVSFGWHMAFNLSRVKPVPVEAFPMIRSLFAAMLLLAACSNAPAAEQAPAAPVEPAGYQAAYHDAGRAIANLETLSSDEFEGRRTGEPGNLKAQALIVEQLQALGVDPYFDNGYQAPFAAGRFDQPNLEVRGTNLIASIEGNLGADAPVIVMSAHYDHLGMDGGEIYNGADDNASGVAALLETAAWFKANPPESTIVFVFFDAEERGITGSAYFVQAMPETLKDRLALNLNLDMVARADKGELYAVGGYHYPDLVPLIDSVAEGAPITLKRGHDSPEWGEQDWSLQSDHAPFLRAGIPIIYLGVEDHPDYHQPSDTFDKIDPVTFARCVDTVILMAEAADQWMAEQ</sequence>
<name>A0A399RQT4_9PROT</name>
<evidence type="ECO:0000259" key="1">
    <source>
        <dbReference type="Pfam" id="PF04389"/>
    </source>
</evidence>
<keyword evidence="2" id="KW-0378">Hydrolase</keyword>
<feature type="domain" description="Peptidase M28" evidence="1">
    <location>
        <begin position="141"/>
        <end position="340"/>
    </location>
</feature>
<evidence type="ECO:0000313" key="3">
    <source>
        <dbReference type="Proteomes" id="UP000266385"/>
    </source>
</evidence>
<gene>
    <name evidence="2" type="ORF">D1223_01860</name>
</gene>
<dbReference type="InterPro" id="IPR045175">
    <property type="entry name" value="M28_fam"/>
</dbReference>
<comment type="caution">
    <text evidence="2">The sequence shown here is derived from an EMBL/GenBank/DDBJ whole genome shotgun (WGS) entry which is preliminary data.</text>
</comment>
<dbReference type="GO" id="GO:0008235">
    <property type="term" value="F:metalloexopeptidase activity"/>
    <property type="evidence" value="ECO:0007669"/>
    <property type="project" value="InterPro"/>
</dbReference>
<dbReference type="EMBL" id="QWFX01000005">
    <property type="protein sequence ID" value="RIJ32624.1"/>
    <property type="molecule type" value="Genomic_DNA"/>
</dbReference>
<evidence type="ECO:0000313" key="2">
    <source>
        <dbReference type="EMBL" id="RIJ32624.1"/>
    </source>
</evidence>
<dbReference type="InterPro" id="IPR007484">
    <property type="entry name" value="Peptidase_M28"/>
</dbReference>
<dbReference type="GO" id="GO:0006508">
    <property type="term" value="P:proteolysis"/>
    <property type="evidence" value="ECO:0007669"/>
    <property type="project" value="InterPro"/>
</dbReference>
<dbReference type="AlphaFoldDB" id="A0A399RQT4"/>
<dbReference type="SUPFAM" id="SSF53187">
    <property type="entry name" value="Zn-dependent exopeptidases"/>
    <property type="match status" value="1"/>
</dbReference>
<accession>A0A399RQT4</accession>
<dbReference type="PANTHER" id="PTHR12147">
    <property type="entry name" value="METALLOPEPTIDASE M28 FAMILY MEMBER"/>
    <property type="match status" value="1"/>
</dbReference>
<dbReference type="Proteomes" id="UP000266385">
    <property type="component" value="Unassembled WGS sequence"/>
</dbReference>
<proteinExistence type="predicted"/>
<organism evidence="2 3">
    <name type="scientific">Henriciella mobilis</name>
    <dbReference type="NCBI Taxonomy" id="2305467"/>
    <lineage>
        <taxon>Bacteria</taxon>
        <taxon>Pseudomonadati</taxon>
        <taxon>Pseudomonadota</taxon>
        <taxon>Alphaproteobacteria</taxon>
        <taxon>Hyphomonadales</taxon>
        <taxon>Hyphomonadaceae</taxon>
        <taxon>Henriciella</taxon>
    </lineage>
</organism>
<keyword evidence="3" id="KW-1185">Reference proteome</keyword>
<dbReference type="Gene3D" id="3.40.630.10">
    <property type="entry name" value="Zn peptidases"/>
    <property type="match status" value="1"/>
</dbReference>
<dbReference type="Pfam" id="PF04389">
    <property type="entry name" value="Peptidase_M28"/>
    <property type="match status" value="1"/>
</dbReference>
<reference evidence="2 3" key="1">
    <citation type="submission" date="2018-08" db="EMBL/GenBank/DDBJ databases">
        <title>Henriciella mobilis sp. nov., isolated from seawater.</title>
        <authorList>
            <person name="Cheng H."/>
            <person name="Wu Y.-H."/>
            <person name="Xu X.-W."/>
            <person name="Guo L.-L."/>
        </authorList>
    </citation>
    <scope>NUCLEOTIDE SEQUENCE [LARGE SCALE GENOMIC DNA]</scope>
    <source>
        <strain evidence="2 3">JN25</strain>
    </source>
</reference>